<evidence type="ECO:0000313" key="1">
    <source>
        <dbReference type="EMBL" id="EHJ07413.1"/>
    </source>
</evidence>
<reference evidence="1 2" key="1">
    <citation type="journal article" date="2012" name="BMC Genomics">
        <title>Comparative genomic analysis of the genus Staphylococcus including Staphylococcus aureus and its newly described sister species Staphylococcus simiae.</title>
        <authorList>
            <person name="Suzuki H."/>
            <person name="Lefebure T."/>
            <person name="Pavinski Bitar P."/>
            <person name="Stanhope M.J."/>
        </authorList>
    </citation>
    <scope>NUCLEOTIDE SEQUENCE [LARGE SCALE GENOMIC DNA]</scope>
    <source>
        <strain evidence="1 2">CCM 7213</strain>
    </source>
</reference>
<dbReference type="EMBL" id="AEUN01000475">
    <property type="protein sequence ID" value="EHJ07413.1"/>
    <property type="molecule type" value="Genomic_DNA"/>
</dbReference>
<dbReference type="Proteomes" id="UP000005413">
    <property type="component" value="Unassembled WGS sequence"/>
</dbReference>
<gene>
    <name evidence="1" type="ORF">SS7213T_09474</name>
</gene>
<keyword evidence="2" id="KW-1185">Reference proteome</keyword>
<sequence>MNMIMLIVAIITMIVTCVSTGIAVYQLRKLNIEKNNVNINIKKLYIQKIQINTKYIEDNLLRFEKSIESITKGKEDKEKYLLNIDCLAYYITSINNESFEEVLKALIEDTEDFIKISTEKQTHQLNKAFKLHCELKTLLSKIENGNYVISIMFKDFDKALQEDYKRISFSEGVSISLIQYPNILNFYKKINSRFTYNVLYHPPGNPSILTFATPKMYYGKQISAIKESLGIYGDREIQDIPYISINEVSEKGDFKLLMQSLNIDETIKLLNSIIKNINFMLK</sequence>
<dbReference type="RefSeq" id="WP_002464586.1">
    <property type="nucleotide sequence ID" value="NZ_AEUN01000475.1"/>
</dbReference>
<protein>
    <submittedName>
        <fullName evidence="1">Uncharacterized protein</fullName>
    </submittedName>
</protein>
<name>G5JK83_9STAP</name>
<organism evidence="1 2">
    <name type="scientific">Staphylococcus simiae CCM 7213 = CCUG 51256</name>
    <dbReference type="NCBI Taxonomy" id="911238"/>
    <lineage>
        <taxon>Bacteria</taxon>
        <taxon>Bacillati</taxon>
        <taxon>Bacillota</taxon>
        <taxon>Bacilli</taxon>
        <taxon>Bacillales</taxon>
        <taxon>Staphylococcaceae</taxon>
        <taxon>Staphylococcus</taxon>
    </lineage>
</organism>
<comment type="caution">
    <text evidence="1">The sequence shown here is derived from an EMBL/GenBank/DDBJ whole genome shotgun (WGS) entry which is preliminary data.</text>
</comment>
<evidence type="ECO:0000313" key="2">
    <source>
        <dbReference type="Proteomes" id="UP000005413"/>
    </source>
</evidence>
<accession>G5JK83</accession>
<dbReference type="PATRIC" id="fig|911238.3.peg.1649"/>
<proteinExistence type="predicted"/>
<dbReference type="AlphaFoldDB" id="G5JK83"/>